<keyword evidence="2" id="KW-1185">Reference proteome</keyword>
<dbReference type="Proteomes" id="UP000479190">
    <property type="component" value="Unassembled WGS sequence"/>
</dbReference>
<accession>A0A6H5J205</accession>
<proteinExistence type="predicted"/>
<evidence type="ECO:0000313" key="1">
    <source>
        <dbReference type="EMBL" id="CAB0043656.1"/>
    </source>
</evidence>
<organism evidence="1 2">
    <name type="scientific">Trichogramma brassicae</name>
    <dbReference type="NCBI Taxonomy" id="86971"/>
    <lineage>
        <taxon>Eukaryota</taxon>
        <taxon>Metazoa</taxon>
        <taxon>Ecdysozoa</taxon>
        <taxon>Arthropoda</taxon>
        <taxon>Hexapoda</taxon>
        <taxon>Insecta</taxon>
        <taxon>Pterygota</taxon>
        <taxon>Neoptera</taxon>
        <taxon>Endopterygota</taxon>
        <taxon>Hymenoptera</taxon>
        <taxon>Apocrita</taxon>
        <taxon>Proctotrupomorpha</taxon>
        <taxon>Chalcidoidea</taxon>
        <taxon>Trichogrammatidae</taxon>
        <taxon>Trichogramma</taxon>
    </lineage>
</organism>
<dbReference type="EMBL" id="CADCXV010001338">
    <property type="protein sequence ID" value="CAB0043656.1"/>
    <property type="molecule type" value="Genomic_DNA"/>
</dbReference>
<reference evidence="1 2" key="1">
    <citation type="submission" date="2020-02" db="EMBL/GenBank/DDBJ databases">
        <authorList>
            <person name="Ferguson B K."/>
        </authorList>
    </citation>
    <scope>NUCLEOTIDE SEQUENCE [LARGE SCALE GENOMIC DNA]</scope>
</reference>
<dbReference type="AlphaFoldDB" id="A0A6H5J205"/>
<gene>
    <name evidence="1" type="ORF">TBRA_LOCUS15244</name>
</gene>
<sequence>METQPLQDRQFHQDVGLLSHLRRHRGLCAKIVSLTLIVHSVSLSTFSTRPIFQKLIHGRISYTYSTFRDRTHRSYHQSLGLNDGLAVVGRRIAQYHGRAHHRREKEDEQQDPIADQRDLLPLELGALAAVLLQQASLVALDRRLDAADHARPLAAAAVQSRRRVVILARFCRKDE</sequence>
<evidence type="ECO:0000313" key="2">
    <source>
        <dbReference type="Proteomes" id="UP000479190"/>
    </source>
</evidence>
<protein>
    <submittedName>
        <fullName evidence="1">Uncharacterized protein</fullName>
    </submittedName>
</protein>
<name>A0A6H5J205_9HYME</name>